<dbReference type="GO" id="GO:0045766">
    <property type="term" value="P:positive regulation of angiogenesis"/>
    <property type="evidence" value="ECO:0007669"/>
    <property type="project" value="TreeGrafter"/>
</dbReference>
<dbReference type="GO" id="GO:0005524">
    <property type="term" value="F:ATP binding"/>
    <property type="evidence" value="ECO:0007669"/>
    <property type="project" value="UniProtKB-KW"/>
</dbReference>
<dbReference type="InterPro" id="IPR000719">
    <property type="entry name" value="Prot_kinase_dom"/>
</dbReference>
<dbReference type="InterPro" id="IPR001245">
    <property type="entry name" value="Ser-Thr/Tyr_kinase_cat_dom"/>
</dbReference>
<dbReference type="InParanoid" id="A0A6J2WV38"/>
<evidence type="ECO:0000256" key="4">
    <source>
        <dbReference type="PIRSR" id="PIRSR000615-1"/>
    </source>
</evidence>
<dbReference type="GO" id="GO:0001525">
    <property type="term" value="P:angiogenesis"/>
    <property type="evidence" value="ECO:0007669"/>
    <property type="project" value="TreeGrafter"/>
</dbReference>
<evidence type="ECO:0000313" key="10">
    <source>
        <dbReference type="RefSeq" id="XP_030648057.1"/>
    </source>
</evidence>
<dbReference type="Gene3D" id="1.10.510.10">
    <property type="entry name" value="Transferase(Phosphotransferase) domain 1"/>
    <property type="match status" value="1"/>
</dbReference>
<sequence length="385" mass="44442">MAQSGTYATDSPHPTAGPSILNEIHYVLISVSALTVLMIITLSFVWLRKYRSLTRTIDRLQSDNRAAHPLPPDPEDFSPCVTETGSRFNKADLSLQQLIKAGREGTIYKAKMIKGTCKGHSVFICKVAKRSVSLKRMDREISIMRKLGSHKNILQLLDWDICEAPYTLIMEFVAYGTLRSYLQVNQDSLSMNSDLQHLFTISAYHIAHAMDHLRSKMVVHCDLALRNIMVNRFPSEVKVAEFGLARDLTRMRSRRSSRNKDYKERVPLRWYPPEYFRNDHYGFKGDVWAFGIVMWEMQTFGLLPYPDLDSTEKVVQQVCAGHRNAEPDGCRPEIWQMMTDCWQEPYSMRPSFKDIVRVFENILENDMDYVDVDNSRLLAKLEAEN</sequence>
<feature type="binding site" evidence="5">
    <location>
        <position position="226"/>
    </location>
    <ligand>
        <name>ATP</name>
        <dbReference type="ChEBI" id="CHEBI:30616"/>
    </ligand>
</feature>
<feature type="domain" description="Protein kinase" evidence="8">
    <location>
        <begin position="93"/>
        <end position="363"/>
    </location>
</feature>
<dbReference type="GeneID" id="115828244"/>
<proteinExistence type="predicted"/>
<dbReference type="Pfam" id="PF07714">
    <property type="entry name" value="PK_Tyr_Ser-Thr"/>
    <property type="match status" value="1"/>
</dbReference>
<dbReference type="GO" id="GO:0043408">
    <property type="term" value="P:regulation of MAPK cascade"/>
    <property type="evidence" value="ECO:0007669"/>
    <property type="project" value="TreeGrafter"/>
</dbReference>
<gene>
    <name evidence="10" type="primary">LOC115828244</name>
</gene>
<dbReference type="SUPFAM" id="SSF56112">
    <property type="entry name" value="Protein kinase-like (PK-like)"/>
    <property type="match status" value="1"/>
</dbReference>
<accession>A0A6J2WV38</accession>
<dbReference type="GO" id="GO:0046872">
    <property type="term" value="F:metal ion binding"/>
    <property type="evidence" value="ECO:0007669"/>
    <property type="project" value="UniProtKB-KW"/>
</dbReference>
<feature type="binding site" evidence="6">
    <location>
        <position position="227"/>
    </location>
    <ligand>
        <name>Mg(2+)</name>
        <dbReference type="ChEBI" id="CHEBI:18420"/>
    </ligand>
</feature>
<evidence type="ECO:0000256" key="3">
    <source>
        <dbReference type="ARBA" id="ARBA00022840"/>
    </source>
</evidence>
<keyword evidence="6" id="KW-0479">Metal-binding</keyword>
<evidence type="ECO:0000259" key="8">
    <source>
        <dbReference type="PROSITE" id="PS50011"/>
    </source>
</evidence>
<keyword evidence="2 5" id="KW-0547">Nucleotide-binding</keyword>
<dbReference type="GO" id="GO:0045446">
    <property type="term" value="P:endothelial cell differentiation"/>
    <property type="evidence" value="ECO:0007669"/>
    <property type="project" value="TreeGrafter"/>
</dbReference>
<dbReference type="GO" id="GO:0019838">
    <property type="term" value="F:growth factor binding"/>
    <property type="evidence" value="ECO:0007669"/>
    <property type="project" value="TreeGrafter"/>
</dbReference>
<dbReference type="GO" id="GO:0030335">
    <property type="term" value="P:positive regulation of cell migration"/>
    <property type="evidence" value="ECO:0007669"/>
    <property type="project" value="TreeGrafter"/>
</dbReference>
<dbReference type="RefSeq" id="XP_030648057.1">
    <property type="nucleotide sequence ID" value="XM_030792197.1"/>
</dbReference>
<dbReference type="Proteomes" id="UP000504632">
    <property type="component" value="Chromosome 15"/>
</dbReference>
<dbReference type="AlphaFoldDB" id="A0A6J2WV38"/>
<dbReference type="GO" id="GO:0005021">
    <property type="term" value="F:vascular endothelial growth factor receptor activity"/>
    <property type="evidence" value="ECO:0007669"/>
    <property type="project" value="TreeGrafter"/>
</dbReference>
<dbReference type="PANTHER" id="PTHR24416:SF552">
    <property type="entry name" value="RECEPTOR PROTEIN-TYROSINE KINASE"/>
    <property type="match status" value="1"/>
</dbReference>
<keyword evidence="7" id="KW-1133">Transmembrane helix</keyword>
<dbReference type="GO" id="GO:0012505">
    <property type="term" value="C:endomembrane system"/>
    <property type="evidence" value="ECO:0007669"/>
    <property type="project" value="UniProtKB-SubCell"/>
</dbReference>
<feature type="transmembrane region" description="Helical" evidence="7">
    <location>
        <begin position="24"/>
        <end position="47"/>
    </location>
</feature>
<name>A0A6J2WV38_CHACN</name>
<evidence type="ECO:0000256" key="2">
    <source>
        <dbReference type="ARBA" id="ARBA00022741"/>
    </source>
</evidence>
<keyword evidence="7" id="KW-0812">Transmembrane</keyword>
<dbReference type="PANTHER" id="PTHR24416">
    <property type="entry name" value="TYROSINE-PROTEIN KINASE RECEPTOR"/>
    <property type="match status" value="1"/>
</dbReference>
<dbReference type="InterPro" id="IPR050122">
    <property type="entry name" value="RTK"/>
</dbReference>
<evidence type="ECO:0000256" key="1">
    <source>
        <dbReference type="ARBA" id="ARBA00004308"/>
    </source>
</evidence>
<evidence type="ECO:0000313" key="9">
    <source>
        <dbReference type="Proteomes" id="UP000504632"/>
    </source>
</evidence>
<dbReference type="GO" id="GO:0043235">
    <property type="term" value="C:receptor complex"/>
    <property type="evidence" value="ECO:0007669"/>
    <property type="project" value="TreeGrafter"/>
</dbReference>
<keyword evidence="9" id="KW-1185">Reference proteome</keyword>
<keyword evidence="3 5" id="KW-0067">ATP-binding</keyword>
<feature type="active site" description="Proton acceptor" evidence="4">
    <location>
        <position position="222"/>
    </location>
</feature>
<keyword evidence="6" id="KW-0460">Magnesium</keyword>
<dbReference type="GO" id="GO:0016477">
    <property type="term" value="P:cell migration"/>
    <property type="evidence" value="ECO:0007669"/>
    <property type="project" value="TreeGrafter"/>
</dbReference>
<comment type="subcellular location">
    <subcellularLocation>
        <location evidence="1">Endomembrane system</location>
    </subcellularLocation>
</comment>
<dbReference type="InterPro" id="IPR008266">
    <property type="entry name" value="Tyr_kinase_AS"/>
</dbReference>
<dbReference type="PRINTS" id="PR00109">
    <property type="entry name" value="TYRKINASE"/>
</dbReference>
<evidence type="ECO:0000256" key="7">
    <source>
        <dbReference type="SAM" id="Phobius"/>
    </source>
</evidence>
<dbReference type="OrthoDB" id="3256376at2759"/>
<dbReference type="InterPro" id="IPR011009">
    <property type="entry name" value="Kinase-like_dom_sf"/>
</dbReference>
<organism evidence="9 10">
    <name type="scientific">Chanos chanos</name>
    <name type="common">Milkfish</name>
    <name type="synonym">Mugil chanos</name>
    <dbReference type="NCBI Taxonomy" id="29144"/>
    <lineage>
        <taxon>Eukaryota</taxon>
        <taxon>Metazoa</taxon>
        <taxon>Chordata</taxon>
        <taxon>Craniata</taxon>
        <taxon>Vertebrata</taxon>
        <taxon>Euteleostomi</taxon>
        <taxon>Actinopterygii</taxon>
        <taxon>Neopterygii</taxon>
        <taxon>Teleostei</taxon>
        <taxon>Ostariophysi</taxon>
        <taxon>Gonorynchiformes</taxon>
        <taxon>Chanidae</taxon>
        <taxon>Chanos</taxon>
    </lineage>
</organism>
<evidence type="ECO:0000256" key="6">
    <source>
        <dbReference type="PIRSR" id="PIRSR000615-3"/>
    </source>
</evidence>
<keyword evidence="7" id="KW-0472">Membrane</keyword>
<dbReference type="PROSITE" id="PS50011">
    <property type="entry name" value="PROTEIN_KINASE_DOM"/>
    <property type="match status" value="1"/>
</dbReference>
<evidence type="ECO:0000256" key="5">
    <source>
        <dbReference type="PIRSR" id="PIRSR000615-2"/>
    </source>
</evidence>
<dbReference type="PROSITE" id="PS00109">
    <property type="entry name" value="PROTEIN_KINASE_TYR"/>
    <property type="match status" value="1"/>
</dbReference>
<protein>
    <submittedName>
        <fullName evidence="10">Fibroblast growth factor receptor 2-like</fullName>
    </submittedName>
</protein>
<dbReference type="GO" id="GO:0005886">
    <property type="term" value="C:plasma membrane"/>
    <property type="evidence" value="ECO:0007669"/>
    <property type="project" value="TreeGrafter"/>
</dbReference>
<reference evidence="10" key="1">
    <citation type="submission" date="2025-08" db="UniProtKB">
        <authorList>
            <consortium name="RefSeq"/>
        </authorList>
    </citation>
    <scope>IDENTIFICATION</scope>
</reference>